<feature type="region of interest" description="Disordered" evidence="1">
    <location>
        <begin position="129"/>
        <end position="167"/>
    </location>
</feature>
<reference evidence="3 4" key="1">
    <citation type="submission" date="2018-10" db="EMBL/GenBank/DDBJ databases">
        <title>Draft genome sequence of the microsporidian Tubulinosema ratisbonensis.</title>
        <authorList>
            <person name="Polonais V."/>
            <person name="Peyretaillade E."/>
            <person name="Niehus S."/>
            <person name="Wawrzyniak I."/>
            <person name="Franchet A."/>
            <person name="Gaspin C."/>
            <person name="Reichstadt M."/>
            <person name="Belser C."/>
            <person name="Labadie K."/>
            <person name="Delbac F."/>
            <person name="Ferrandon D."/>
        </authorList>
    </citation>
    <scope>NUCLEOTIDE SEQUENCE [LARGE SCALE GENOMIC DNA]</scope>
    <source>
        <strain evidence="3 4">Franzen</strain>
    </source>
</reference>
<gene>
    <name evidence="3" type="ORF">TUBRATIS_25860</name>
</gene>
<feature type="transmembrane region" description="Helical" evidence="2">
    <location>
        <begin position="7"/>
        <end position="23"/>
    </location>
</feature>
<evidence type="ECO:0000313" key="4">
    <source>
        <dbReference type="Proteomes" id="UP000282876"/>
    </source>
</evidence>
<feature type="non-terminal residue" evidence="3">
    <location>
        <position position="288"/>
    </location>
</feature>
<dbReference type="VEuPathDB" id="MicrosporidiaDB:TUBRATIS_25860"/>
<feature type="compositionally biased region" description="Polar residues" evidence="1">
    <location>
        <begin position="129"/>
        <end position="141"/>
    </location>
</feature>
<accession>A0A437AIS6</accession>
<keyword evidence="2" id="KW-1133">Transmembrane helix</keyword>
<dbReference type="AlphaFoldDB" id="A0A437AIS6"/>
<organism evidence="3 4">
    <name type="scientific">Tubulinosema ratisbonensis</name>
    <dbReference type="NCBI Taxonomy" id="291195"/>
    <lineage>
        <taxon>Eukaryota</taxon>
        <taxon>Fungi</taxon>
        <taxon>Fungi incertae sedis</taxon>
        <taxon>Microsporidia</taxon>
        <taxon>Tubulinosematoidea</taxon>
        <taxon>Tubulinosematidae</taxon>
        <taxon>Tubulinosema</taxon>
    </lineage>
</organism>
<evidence type="ECO:0000256" key="1">
    <source>
        <dbReference type="SAM" id="MobiDB-lite"/>
    </source>
</evidence>
<sequence length="288" mass="32556">MKQLFKIITYLALAVIIGFAFPIRESYFHSNEYLVGGQQSTLIKYAIQTSNQSTPSGLSADKGGNIPEYKINFDNIPESLERLDDLIRRNGTKENNYDSHKSQQSPLEIDELLDTRLELPIIANTFNESSTVKSTEPSNIVSPPKKKHKHLKKDQNLKENETVDSPNETVEELHNENHKLGGHHSQKETFHYKLLKTPSEVEGLANKNETIPSNIGDEFQENSRNHSTTTEVTLQEEQTDHFSLFEANGCPSNLSSLNNSSCKETEEKGFCDLNNPNTEKNNYVITCQ</sequence>
<keyword evidence="4" id="KW-1185">Reference proteome</keyword>
<protein>
    <submittedName>
        <fullName evidence="3">Uncharacterized protein</fullName>
    </submittedName>
</protein>
<keyword evidence="2" id="KW-0812">Transmembrane</keyword>
<evidence type="ECO:0000313" key="3">
    <source>
        <dbReference type="EMBL" id="RVD90979.1"/>
    </source>
</evidence>
<name>A0A437AIS6_9MICR</name>
<proteinExistence type="predicted"/>
<evidence type="ECO:0000256" key="2">
    <source>
        <dbReference type="SAM" id="Phobius"/>
    </source>
</evidence>
<dbReference type="Proteomes" id="UP000282876">
    <property type="component" value="Unassembled WGS sequence"/>
</dbReference>
<comment type="caution">
    <text evidence="3">The sequence shown here is derived from an EMBL/GenBank/DDBJ whole genome shotgun (WGS) entry which is preliminary data.</text>
</comment>
<keyword evidence="2" id="KW-0472">Membrane</keyword>
<dbReference type="EMBL" id="RCSS01000703">
    <property type="protein sequence ID" value="RVD90979.1"/>
    <property type="molecule type" value="Genomic_DNA"/>
</dbReference>